<dbReference type="Proteomes" id="UP000887578">
    <property type="component" value="Unplaced"/>
</dbReference>
<keyword evidence="2" id="KW-0732">Signal</keyword>
<evidence type="ECO:0000313" key="4">
    <source>
        <dbReference type="WBParaSite" id="PDA_v2.g8419.t1"/>
    </source>
</evidence>
<name>A0A914QVZ7_9BILA</name>
<reference evidence="4" key="1">
    <citation type="submission" date="2022-11" db="UniProtKB">
        <authorList>
            <consortium name="WormBaseParasite"/>
        </authorList>
    </citation>
    <scope>IDENTIFICATION</scope>
</reference>
<evidence type="ECO:0000256" key="2">
    <source>
        <dbReference type="SAM" id="SignalP"/>
    </source>
</evidence>
<organism evidence="3 4">
    <name type="scientific">Panagrolaimus davidi</name>
    <dbReference type="NCBI Taxonomy" id="227884"/>
    <lineage>
        <taxon>Eukaryota</taxon>
        <taxon>Metazoa</taxon>
        <taxon>Ecdysozoa</taxon>
        <taxon>Nematoda</taxon>
        <taxon>Chromadorea</taxon>
        <taxon>Rhabditida</taxon>
        <taxon>Tylenchina</taxon>
        <taxon>Panagrolaimomorpha</taxon>
        <taxon>Panagrolaimoidea</taxon>
        <taxon>Panagrolaimidae</taxon>
        <taxon>Panagrolaimus</taxon>
    </lineage>
</organism>
<dbReference type="WBParaSite" id="PDA_v2.g8419.t1">
    <property type="protein sequence ID" value="PDA_v2.g8419.t1"/>
    <property type="gene ID" value="PDA_v2.g8419"/>
</dbReference>
<dbReference type="InterPro" id="IPR053220">
    <property type="entry name" value="Nematode_rcpt-like_serp_H"/>
</dbReference>
<proteinExistence type="predicted"/>
<keyword evidence="1" id="KW-1133">Transmembrane helix</keyword>
<feature type="transmembrane region" description="Helical" evidence="1">
    <location>
        <begin position="33"/>
        <end position="55"/>
    </location>
</feature>
<sequence>MTLFALVKPILLFPAIAGIPLGVGKDGTFQTTAILYFIASIFIVNMAQALGAAILNRYLFAFPSILTKWFSFKTGIKLLLCAIMINYIGPMILLYPILKMDRDKILETALAQDSYLSKYFDEPAFLALPFESAKAAYFSSFTAFVLTLFVATFIITFLTYYVRSNKSIIFSKLQRSLIISAIIELAVSLIFLVIPLIAFAIIVCFQLPNTGNWSIYIFCLIITHSFLQSIITLYFITPYRKFLCKILSNICTNHKQEFNLNRIYSIY</sequence>
<dbReference type="PANTHER" id="PTHR22941">
    <property type="entry name" value="SERPENTINE RECEPTOR"/>
    <property type="match status" value="1"/>
</dbReference>
<protein>
    <submittedName>
        <fullName evidence="4">Serpentine Receptor, class H</fullName>
    </submittedName>
</protein>
<feature type="transmembrane region" description="Helical" evidence="1">
    <location>
        <begin position="182"/>
        <end position="208"/>
    </location>
</feature>
<dbReference type="AlphaFoldDB" id="A0A914QVZ7"/>
<feature type="transmembrane region" description="Helical" evidence="1">
    <location>
        <begin position="214"/>
        <end position="236"/>
    </location>
</feature>
<feature type="transmembrane region" description="Helical" evidence="1">
    <location>
        <begin position="76"/>
        <end position="98"/>
    </location>
</feature>
<keyword evidence="1" id="KW-0812">Transmembrane</keyword>
<accession>A0A914QVZ7</accession>
<evidence type="ECO:0000313" key="3">
    <source>
        <dbReference type="Proteomes" id="UP000887578"/>
    </source>
</evidence>
<feature type="chain" id="PRO_5037110980" evidence="2">
    <location>
        <begin position="19"/>
        <end position="267"/>
    </location>
</feature>
<feature type="signal peptide" evidence="2">
    <location>
        <begin position="1"/>
        <end position="18"/>
    </location>
</feature>
<keyword evidence="3" id="KW-1185">Reference proteome</keyword>
<evidence type="ECO:0000256" key="1">
    <source>
        <dbReference type="SAM" id="Phobius"/>
    </source>
</evidence>
<feature type="transmembrane region" description="Helical" evidence="1">
    <location>
        <begin position="135"/>
        <end position="161"/>
    </location>
</feature>
<dbReference type="Pfam" id="PF10318">
    <property type="entry name" value="7TM_GPCR_Srh"/>
    <property type="match status" value="1"/>
</dbReference>
<keyword evidence="1" id="KW-0472">Membrane</keyword>
<dbReference type="InterPro" id="IPR019422">
    <property type="entry name" value="7TM_GPCR_serpentine_rcpt_Srh"/>
</dbReference>